<sequence length="74" mass="8282">MTARAQFCDEAQARYRVYWLGGEGRIDGAEAIRSVDDREAIAIARGMTDGRSVELWDRGRFIGRFDPTSLVSGE</sequence>
<keyword evidence="2" id="KW-1185">Reference proteome</keyword>
<evidence type="ECO:0008006" key="3">
    <source>
        <dbReference type="Google" id="ProtNLM"/>
    </source>
</evidence>
<name>A0AA37TQP5_9HYPH</name>
<dbReference type="Proteomes" id="UP001157440">
    <property type="component" value="Unassembled WGS sequence"/>
</dbReference>
<organism evidence="1 2">
    <name type="scientific">Methylobacterium tardum</name>
    <dbReference type="NCBI Taxonomy" id="374432"/>
    <lineage>
        <taxon>Bacteria</taxon>
        <taxon>Pseudomonadati</taxon>
        <taxon>Pseudomonadota</taxon>
        <taxon>Alphaproteobacteria</taxon>
        <taxon>Hyphomicrobiales</taxon>
        <taxon>Methylobacteriaceae</taxon>
        <taxon>Methylobacterium</taxon>
    </lineage>
</organism>
<dbReference type="EMBL" id="BSPL01000031">
    <property type="protein sequence ID" value="GLS73832.1"/>
    <property type="molecule type" value="Genomic_DNA"/>
</dbReference>
<evidence type="ECO:0000313" key="1">
    <source>
        <dbReference type="EMBL" id="GLS73832.1"/>
    </source>
</evidence>
<dbReference type="AlphaFoldDB" id="A0AA37TQP5"/>
<gene>
    <name evidence="1" type="ORF">GCM10007890_58470</name>
</gene>
<proteinExistence type="predicted"/>
<accession>A0AA37TQP5</accession>
<evidence type="ECO:0000313" key="2">
    <source>
        <dbReference type="Proteomes" id="UP001157440"/>
    </source>
</evidence>
<reference evidence="2" key="1">
    <citation type="journal article" date="2019" name="Int. J. Syst. Evol. Microbiol.">
        <title>The Global Catalogue of Microorganisms (GCM) 10K type strain sequencing project: providing services to taxonomists for standard genome sequencing and annotation.</title>
        <authorList>
            <consortium name="The Broad Institute Genomics Platform"/>
            <consortium name="The Broad Institute Genome Sequencing Center for Infectious Disease"/>
            <person name="Wu L."/>
            <person name="Ma J."/>
        </authorList>
    </citation>
    <scope>NUCLEOTIDE SEQUENCE [LARGE SCALE GENOMIC DNA]</scope>
    <source>
        <strain evidence="2">NBRC 103632</strain>
    </source>
</reference>
<protein>
    <recommendedName>
        <fullName evidence="3">DUF2188 domain-containing protein</fullName>
    </recommendedName>
</protein>
<comment type="caution">
    <text evidence="1">The sequence shown here is derived from an EMBL/GenBank/DDBJ whole genome shotgun (WGS) entry which is preliminary data.</text>
</comment>